<dbReference type="Gene3D" id="1.10.287.130">
    <property type="match status" value="1"/>
</dbReference>
<dbReference type="SUPFAM" id="SSF52172">
    <property type="entry name" value="CheY-like"/>
    <property type="match status" value="1"/>
</dbReference>
<evidence type="ECO:0000256" key="5">
    <source>
        <dbReference type="ARBA" id="ARBA00022553"/>
    </source>
</evidence>
<evidence type="ECO:0000256" key="2">
    <source>
        <dbReference type="ARBA" id="ARBA00006402"/>
    </source>
</evidence>
<dbReference type="InterPro" id="IPR036890">
    <property type="entry name" value="HATPase_C_sf"/>
</dbReference>
<dbReference type="SMART" id="SM00388">
    <property type="entry name" value="HisKA"/>
    <property type="match status" value="1"/>
</dbReference>
<dbReference type="InterPro" id="IPR036097">
    <property type="entry name" value="HisK_dim/P_sf"/>
</dbReference>
<dbReference type="FunFam" id="3.30.565.10:FF:000010">
    <property type="entry name" value="Sensor histidine kinase RcsC"/>
    <property type="match status" value="1"/>
</dbReference>
<evidence type="ECO:0000256" key="8">
    <source>
        <dbReference type="ARBA" id="ARBA00023012"/>
    </source>
</evidence>
<keyword evidence="12" id="KW-1133">Transmembrane helix</keyword>
<comment type="catalytic activity">
    <reaction evidence="1">
        <text>ATP + protein L-histidine = ADP + protein N-phospho-L-histidine.</text>
        <dbReference type="EC" id="2.7.13.3"/>
    </reaction>
</comment>
<dbReference type="SUPFAM" id="SSF47384">
    <property type="entry name" value="Homodimeric domain of signal transducing histidine kinase"/>
    <property type="match status" value="1"/>
</dbReference>
<dbReference type="PRINTS" id="PR00344">
    <property type="entry name" value="BCTRLSENSOR"/>
</dbReference>
<protein>
    <recommendedName>
        <fullName evidence="10">Circadian input-output histidine kinase CikA</fullName>
        <ecNumber evidence="3">2.7.13.3</ecNumber>
    </recommendedName>
    <alternativeName>
        <fullName evidence="4">Stage 0 sporulation protein A homolog</fullName>
    </alternativeName>
</protein>
<comment type="similarity">
    <text evidence="2">In the N-terminal section; belongs to the phytochrome family.</text>
</comment>
<keyword evidence="16" id="KW-1185">Reference proteome</keyword>
<name>A0A1M6BCS4_PSEXY</name>
<feature type="modified residue" description="4-aspartylphosphate" evidence="11">
    <location>
        <position position="376"/>
    </location>
</feature>
<dbReference type="InterPro" id="IPR036641">
    <property type="entry name" value="HPT_dom_sf"/>
</dbReference>
<dbReference type="InterPro" id="IPR001789">
    <property type="entry name" value="Sig_transdc_resp-reg_receiver"/>
</dbReference>
<dbReference type="Gene3D" id="3.40.50.2300">
    <property type="match status" value="1"/>
</dbReference>
<dbReference type="InterPro" id="IPR011006">
    <property type="entry name" value="CheY-like_superfamily"/>
</dbReference>
<dbReference type="GO" id="GO:0009927">
    <property type="term" value="F:histidine phosphotransfer kinase activity"/>
    <property type="evidence" value="ECO:0007669"/>
    <property type="project" value="TreeGrafter"/>
</dbReference>
<dbReference type="EMBL" id="FQYQ01000002">
    <property type="protein sequence ID" value="SHI46368.1"/>
    <property type="molecule type" value="Genomic_DNA"/>
</dbReference>
<dbReference type="Pfam" id="PF00512">
    <property type="entry name" value="HisKA"/>
    <property type="match status" value="1"/>
</dbReference>
<evidence type="ECO:0000256" key="6">
    <source>
        <dbReference type="ARBA" id="ARBA00022679"/>
    </source>
</evidence>
<dbReference type="PROSITE" id="PS50110">
    <property type="entry name" value="RESPONSE_REGULATORY"/>
    <property type="match status" value="1"/>
</dbReference>
<keyword evidence="7 15" id="KW-0418">Kinase</keyword>
<sequence>MNDLTGLGSTDHLSIINILFLILIAILGGLIVWLIMRSTVIKRQYEEIRKAKEEAERAYTSKSRFLANMSHEIRTPINTIMGMNEMAIREDARGVPKDYFISMMNYAFDIRNASESLLGLINDLLDISKIESGKMHLVEQEYDTQDMLRSIVSMIRVRTVEKELTFEVVIDEVMPKRLYGDMGKIKQIVLNLLTNAVKYTPRGGLILNVSMESRENDVCTLCFAVKDTGIGIKEEDMGRLFTAYDRLDEEKNAEIQGTGLGLDISNRFAELMGGQLWCESTYGEGSEFFLSLGQKIVDATPIGIFIEHDDIGAKGPYVPHFIAPDADILVVDDNPLNLSVIKGLLKATRVFVTTALSGEEAIDKIKDNHFDFVLLDHMMPEMDGIETLEKIREIEPDIPVYALTANSTTGEDFYLSKGFDGYLSKPVDTEVLEKVILKYLPEEMVEVIDRDEVVEELKELPENMLWINETEGIDVDEGIKNSGGIGSFIFALELFLDTIDSNTKVIRDSYEEGNIRLYTIKVHSLKSSCRIIGARELSEYALKLEKAGKRNDIAFIDANNDIFLAEYEAYKEKLKSLKVVVSDDEDKELIPADELEDAYATLKEMIPLMDYDAVSMVVDGLMEYKLPDDDAIKIYDLSKMLKIFDWDAMEEWIKNV</sequence>
<comment type="function">
    <text evidence="9">May play the central regulatory role in sporulation. It may be an element of the effector pathway responsible for the activation of sporulation genes in response to nutritional stress. Spo0A may act in concert with spo0H (a sigma factor) to control the expression of some genes that are critical to the sporulation process.</text>
</comment>
<feature type="domain" description="Response regulatory" evidence="14">
    <location>
        <begin position="327"/>
        <end position="440"/>
    </location>
</feature>
<evidence type="ECO:0000259" key="14">
    <source>
        <dbReference type="PROSITE" id="PS50110"/>
    </source>
</evidence>
<evidence type="ECO:0000256" key="7">
    <source>
        <dbReference type="ARBA" id="ARBA00022777"/>
    </source>
</evidence>
<dbReference type="SUPFAM" id="SSF55874">
    <property type="entry name" value="ATPase domain of HSP90 chaperone/DNA topoisomerase II/histidine kinase"/>
    <property type="match status" value="1"/>
</dbReference>
<evidence type="ECO:0000256" key="1">
    <source>
        <dbReference type="ARBA" id="ARBA00000085"/>
    </source>
</evidence>
<accession>A0A1M6BCS4</accession>
<evidence type="ECO:0000256" key="4">
    <source>
        <dbReference type="ARBA" id="ARBA00018672"/>
    </source>
</evidence>
<dbReference type="InterPro" id="IPR005467">
    <property type="entry name" value="His_kinase_dom"/>
</dbReference>
<dbReference type="InterPro" id="IPR003661">
    <property type="entry name" value="HisK_dim/P_dom"/>
</dbReference>
<dbReference type="SMART" id="SM00448">
    <property type="entry name" value="REC"/>
    <property type="match status" value="1"/>
</dbReference>
<dbReference type="InterPro" id="IPR004358">
    <property type="entry name" value="Sig_transdc_His_kin-like_C"/>
</dbReference>
<dbReference type="STRING" id="185007.SAMN02910350_00842"/>
<evidence type="ECO:0000256" key="9">
    <source>
        <dbReference type="ARBA" id="ARBA00024867"/>
    </source>
</evidence>
<keyword evidence="12" id="KW-0812">Transmembrane</keyword>
<evidence type="ECO:0000259" key="13">
    <source>
        <dbReference type="PROSITE" id="PS50109"/>
    </source>
</evidence>
<keyword evidence="5 11" id="KW-0597">Phosphoprotein</keyword>
<organism evidence="15 16">
    <name type="scientific">Pseudobutyrivibrio xylanivorans DSM 14809</name>
    <dbReference type="NCBI Taxonomy" id="1123012"/>
    <lineage>
        <taxon>Bacteria</taxon>
        <taxon>Bacillati</taxon>
        <taxon>Bacillota</taxon>
        <taxon>Clostridia</taxon>
        <taxon>Lachnospirales</taxon>
        <taxon>Lachnospiraceae</taxon>
        <taxon>Pseudobutyrivibrio</taxon>
    </lineage>
</organism>
<reference evidence="15 16" key="1">
    <citation type="submission" date="2016-11" db="EMBL/GenBank/DDBJ databases">
        <authorList>
            <person name="Jaros S."/>
            <person name="Januszkiewicz K."/>
            <person name="Wedrychowicz H."/>
        </authorList>
    </citation>
    <scope>NUCLEOTIDE SEQUENCE [LARGE SCALE GENOMIC DNA]</scope>
    <source>
        <strain evidence="15 16">DSM 14809</strain>
    </source>
</reference>
<dbReference type="PANTHER" id="PTHR43047">
    <property type="entry name" value="TWO-COMPONENT HISTIDINE PROTEIN KINASE"/>
    <property type="match status" value="1"/>
</dbReference>
<dbReference type="Gene3D" id="1.20.120.160">
    <property type="entry name" value="HPT domain"/>
    <property type="match status" value="1"/>
</dbReference>
<dbReference type="EC" id="2.7.13.3" evidence="3"/>
<dbReference type="Pfam" id="PF00072">
    <property type="entry name" value="Response_reg"/>
    <property type="match status" value="1"/>
</dbReference>
<dbReference type="SMART" id="SM00387">
    <property type="entry name" value="HATPase_c"/>
    <property type="match status" value="1"/>
</dbReference>
<evidence type="ECO:0000256" key="11">
    <source>
        <dbReference type="PROSITE-ProRule" id="PRU00169"/>
    </source>
</evidence>
<dbReference type="Gene3D" id="3.30.565.10">
    <property type="entry name" value="Histidine kinase-like ATPase, C-terminal domain"/>
    <property type="match status" value="1"/>
</dbReference>
<dbReference type="InterPro" id="IPR003594">
    <property type="entry name" value="HATPase_dom"/>
</dbReference>
<evidence type="ECO:0000256" key="10">
    <source>
        <dbReference type="ARBA" id="ARBA00074306"/>
    </source>
</evidence>
<keyword evidence="6" id="KW-0808">Transferase</keyword>
<dbReference type="PANTHER" id="PTHR43047:SF72">
    <property type="entry name" value="OSMOSENSING HISTIDINE PROTEIN KINASE SLN1"/>
    <property type="match status" value="1"/>
</dbReference>
<feature type="domain" description="Histidine kinase" evidence="13">
    <location>
        <begin position="68"/>
        <end position="296"/>
    </location>
</feature>
<dbReference type="PROSITE" id="PS50109">
    <property type="entry name" value="HIS_KIN"/>
    <property type="match status" value="1"/>
</dbReference>
<feature type="transmembrane region" description="Helical" evidence="12">
    <location>
        <begin position="12"/>
        <end position="35"/>
    </location>
</feature>
<dbReference type="SUPFAM" id="SSF47226">
    <property type="entry name" value="Histidine-containing phosphotransfer domain, HPT domain"/>
    <property type="match status" value="1"/>
</dbReference>
<proteinExistence type="inferred from homology"/>
<dbReference type="AlphaFoldDB" id="A0A1M6BCS4"/>
<dbReference type="CDD" id="cd17546">
    <property type="entry name" value="REC_hyHK_CKI1_RcsC-like"/>
    <property type="match status" value="1"/>
</dbReference>
<dbReference type="OrthoDB" id="176203at2"/>
<dbReference type="Pfam" id="PF02518">
    <property type="entry name" value="HATPase_c"/>
    <property type="match status" value="1"/>
</dbReference>
<dbReference type="GO" id="GO:0000155">
    <property type="term" value="F:phosphorelay sensor kinase activity"/>
    <property type="evidence" value="ECO:0007669"/>
    <property type="project" value="InterPro"/>
</dbReference>
<keyword evidence="12" id="KW-0472">Membrane</keyword>
<gene>
    <name evidence="15" type="ORF">SAMN02745725_00412</name>
</gene>
<dbReference type="GO" id="GO:0005886">
    <property type="term" value="C:plasma membrane"/>
    <property type="evidence" value="ECO:0007669"/>
    <property type="project" value="TreeGrafter"/>
</dbReference>
<evidence type="ECO:0000256" key="12">
    <source>
        <dbReference type="SAM" id="Phobius"/>
    </source>
</evidence>
<dbReference type="CDD" id="cd16922">
    <property type="entry name" value="HATPase_EvgS-ArcB-TorS-like"/>
    <property type="match status" value="1"/>
</dbReference>
<evidence type="ECO:0000313" key="16">
    <source>
        <dbReference type="Proteomes" id="UP000184185"/>
    </source>
</evidence>
<dbReference type="CDD" id="cd00082">
    <property type="entry name" value="HisKA"/>
    <property type="match status" value="1"/>
</dbReference>
<evidence type="ECO:0000256" key="3">
    <source>
        <dbReference type="ARBA" id="ARBA00012438"/>
    </source>
</evidence>
<evidence type="ECO:0000313" key="15">
    <source>
        <dbReference type="EMBL" id="SHI46368.1"/>
    </source>
</evidence>
<keyword evidence="8" id="KW-0902">Two-component regulatory system</keyword>
<dbReference type="Proteomes" id="UP000184185">
    <property type="component" value="Unassembled WGS sequence"/>
</dbReference>